<dbReference type="InterPro" id="IPR020568">
    <property type="entry name" value="Ribosomal_Su5_D2-typ_SF"/>
</dbReference>
<keyword evidence="4" id="KW-1185">Reference proteome</keyword>
<evidence type="ECO:0000313" key="4">
    <source>
        <dbReference type="Proteomes" id="UP000309673"/>
    </source>
</evidence>
<dbReference type="InterPro" id="IPR004482">
    <property type="entry name" value="Mg_chelat-rel"/>
</dbReference>
<evidence type="ECO:0000256" key="1">
    <source>
        <dbReference type="ARBA" id="ARBA00006354"/>
    </source>
</evidence>
<keyword evidence="3" id="KW-0067">ATP-binding</keyword>
<feature type="domain" description="AAA+ ATPase" evidence="2">
    <location>
        <begin position="217"/>
        <end position="403"/>
    </location>
</feature>
<proteinExistence type="inferred from homology"/>
<dbReference type="InterPro" id="IPR014721">
    <property type="entry name" value="Ribsml_uS5_D2-typ_fold_subgr"/>
</dbReference>
<dbReference type="Gene3D" id="3.40.50.300">
    <property type="entry name" value="P-loop containing nucleotide triphosphate hydrolases"/>
    <property type="match status" value="1"/>
</dbReference>
<sequence>MYVKMIGASVSGIEGRIIGVEVDICSGLPQVNIVGLPDPAVRESVERVRAAVQNGGLKFPLDRITVNLAPADMRKEGSAFDLAIAAGILCASGQLAAERLEGALLIGELALNGDVRSVPGVLPMTEQARKAGLRRVIVPQAAVAEARLIDGIEVEGIGSIREWTNGIQTGRSSDTEHASVPIQSLPKERHTLNEEPDLLDVVGHAHAKRALTIAAAGMHNLLFVGPPGTGKTMLCRRLPGLLPPLDDAEALAVTKIFSVSGKLNDARAGLIRSRPFRSPHHTISSAGLIGGGSVPKPGEVTLAHHGVLFLDEMPEFSRICLESLRQPLEDHEVTIGRARGVCRFPARFMLAASMNPCPCGFYGGGAGDRPCTCSSAAIMRYRSRMSGPLADRIDLQVELPRQSARLTPGTGLSSSEARHSVSEAYARQKTRYAKHGISFNSELHGSLLKKYAALTPEGEELIGEVYGRLGLSFRAHDRILKMSRTIADLAGRERIAAEDVAEAIQYRCLDKGLDSIA</sequence>
<dbReference type="InterPro" id="IPR000523">
    <property type="entry name" value="Mg_chelatse_chII-like_cat_dom"/>
</dbReference>
<comment type="similarity">
    <text evidence="1">Belongs to the Mg-chelatase subunits D/I family. ComM subfamily.</text>
</comment>
<dbReference type="InterPro" id="IPR027417">
    <property type="entry name" value="P-loop_NTPase"/>
</dbReference>
<comment type="caution">
    <text evidence="3">The sequence shown here is derived from an EMBL/GenBank/DDBJ whole genome shotgun (WGS) entry which is preliminary data.</text>
</comment>
<dbReference type="SUPFAM" id="SSF54211">
    <property type="entry name" value="Ribosomal protein S5 domain 2-like"/>
    <property type="match status" value="1"/>
</dbReference>
<dbReference type="PANTHER" id="PTHR32039:SF7">
    <property type="entry name" value="COMPETENCE PROTEIN COMM"/>
    <property type="match status" value="1"/>
</dbReference>
<dbReference type="SMART" id="SM00382">
    <property type="entry name" value="AAA"/>
    <property type="match status" value="1"/>
</dbReference>
<dbReference type="AlphaFoldDB" id="A0A4U0FFQ2"/>
<gene>
    <name evidence="3" type="ORF">E5161_04715</name>
</gene>
<dbReference type="InterPro" id="IPR045006">
    <property type="entry name" value="CHLI-like"/>
</dbReference>
<dbReference type="SUPFAM" id="SSF52540">
    <property type="entry name" value="P-loop containing nucleoside triphosphate hydrolases"/>
    <property type="match status" value="1"/>
</dbReference>
<dbReference type="NCBIfam" id="TIGR00368">
    <property type="entry name" value="YifB family Mg chelatase-like AAA ATPase"/>
    <property type="match status" value="1"/>
</dbReference>
<dbReference type="PANTHER" id="PTHR32039">
    <property type="entry name" value="MAGNESIUM-CHELATASE SUBUNIT CHLI"/>
    <property type="match status" value="1"/>
</dbReference>
<evidence type="ECO:0000259" key="2">
    <source>
        <dbReference type="SMART" id="SM00382"/>
    </source>
</evidence>
<dbReference type="Gene3D" id="3.30.230.10">
    <property type="match status" value="1"/>
</dbReference>
<organism evidence="3 4">
    <name type="scientific">Cohnella pontilimi</name>
    <dbReference type="NCBI Taxonomy" id="2564100"/>
    <lineage>
        <taxon>Bacteria</taxon>
        <taxon>Bacillati</taxon>
        <taxon>Bacillota</taxon>
        <taxon>Bacilli</taxon>
        <taxon>Bacillales</taxon>
        <taxon>Paenibacillaceae</taxon>
        <taxon>Cohnella</taxon>
    </lineage>
</organism>
<dbReference type="Pfam" id="PF13541">
    <property type="entry name" value="ChlI"/>
    <property type="match status" value="1"/>
</dbReference>
<accession>A0A4U0FFQ2</accession>
<dbReference type="OrthoDB" id="9813147at2"/>
<dbReference type="GO" id="GO:0005524">
    <property type="term" value="F:ATP binding"/>
    <property type="evidence" value="ECO:0007669"/>
    <property type="project" value="UniProtKB-KW"/>
</dbReference>
<dbReference type="InterPro" id="IPR003593">
    <property type="entry name" value="AAA+_ATPase"/>
</dbReference>
<protein>
    <submittedName>
        <fullName evidence="3">ATP-binding protein</fullName>
    </submittedName>
</protein>
<dbReference type="Pfam" id="PF01078">
    <property type="entry name" value="Mg_chelatase"/>
    <property type="match status" value="1"/>
</dbReference>
<keyword evidence="3" id="KW-0547">Nucleotide-binding</keyword>
<evidence type="ECO:0000313" key="3">
    <source>
        <dbReference type="EMBL" id="TJY43204.1"/>
    </source>
</evidence>
<dbReference type="EMBL" id="SUPK01000002">
    <property type="protein sequence ID" value="TJY43204.1"/>
    <property type="molecule type" value="Genomic_DNA"/>
</dbReference>
<reference evidence="3 4" key="1">
    <citation type="submission" date="2019-04" db="EMBL/GenBank/DDBJ databases">
        <title>Cohnella sp. nov., isolated from soil.</title>
        <authorList>
            <person name="Kim W."/>
        </authorList>
    </citation>
    <scope>NUCLEOTIDE SEQUENCE [LARGE SCALE GENOMIC DNA]</scope>
    <source>
        <strain evidence="3 4">CAU 1483</strain>
    </source>
</reference>
<dbReference type="InterPro" id="IPR025158">
    <property type="entry name" value="Mg_chelat-rel_C"/>
</dbReference>
<name>A0A4U0FFQ2_9BACL</name>
<dbReference type="RefSeq" id="WP_136776569.1">
    <property type="nucleotide sequence ID" value="NZ_SUPK01000002.1"/>
</dbReference>
<dbReference type="Pfam" id="PF13335">
    <property type="entry name" value="Mg_chelatase_C"/>
    <property type="match status" value="1"/>
</dbReference>
<dbReference type="Proteomes" id="UP000309673">
    <property type="component" value="Unassembled WGS sequence"/>
</dbReference>